<reference evidence="2" key="1">
    <citation type="journal article" date="2011" name="Appl. Environ. Microbiol.">
        <title>Genomic potential of Marinobacter aquaeolei, a biogeochemical 'opportunitroph'.</title>
        <authorList>
            <person name="Singer E."/>
            <person name="Webb E.A."/>
            <person name="Nelson W.C."/>
            <person name="Heidelberg J.F."/>
            <person name="Ivanova N."/>
            <person name="Pati A."/>
            <person name="Edwards K.J."/>
        </authorList>
    </citation>
    <scope>NUCLEOTIDE SEQUENCE [LARGE SCALE GENOMIC DNA]</scope>
    <source>
        <strain evidence="2">ATCC 700491 / DSM 11845 / VT8</strain>
    </source>
</reference>
<evidence type="ECO:0000313" key="1">
    <source>
        <dbReference type="EMBL" id="ABM18090.1"/>
    </source>
</evidence>
<dbReference type="HOGENOM" id="CLU_1041325_0_0_6"/>
<dbReference type="AlphaFoldDB" id="A1TZC1"/>
<gene>
    <name evidence="1" type="ordered locus">Maqu_0996</name>
</gene>
<dbReference type="KEGG" id="maq:Maqu_0996"/>
<sequence length="267" mass="28994">MEQCEKCGGELAKINGRTLKEALNFTKASFPANNISNVQWVDVCPSCDAYALGAETTHPWPFKAADGVMRVVDDYEKGSVAAESKSLDFCGFRFSEAALLSANFLFGVGTAGTQSLELKGCSLSESSSAADFLQFSRGVCEWGRGQRVWGNLQRHHGAENLAKVLKSWLIFANGSCKDEDAIARGAEIKGLGVSFASKHLRMLDPERYAVLDDVLRRGLGIALNPSGYRLFLSALRALAKEIDQPVKIANLEAALFLLVRQDVRAKG</sequence>
<accession>A1TZC1</accession>
<dbReference type="OrthoDB" id="9155123at2"/>
<name>A1TZC1_MARN8</name>
<dbReference type="RefSeq" id="WP_011784508.1">
    <property type="nucleotide sequence ID" value="NC_008740.1"/>
</dbReference>
<dbReference type="EMBL" id="CP000514">
    <property type="protein sequence ID" value="ABM18090.1"/>
    <property type="molecule type" value="Genomic_DNA"/>
</dbReference>
<evidence type="ECO:0000313" key="2">
    <source>
        <dbReference type="Proteomes" id="UP000000998"/>
    </source>
</evidence>
<proteinExistence type="predicted"/>
<dbReference type="eggNOG" id="ENOG5033SF8">
    <property type="taxonomic scope" value="Bacteria"/>
</dbReference>
<dbReference type="Proteomes" id="UP000000998">
    <property type="component" value="Chromosome"/>
</dbReference>
<organism evidence="1 2">
    <name type="scientific">Marinobacter nauticus (strain ATCC 700491 / DSM 11845 / VT8)</name>
    <name type="common">Marinobacter aquaeolei</name>
    <dbReference type="NCBI Taxonomy" id="351348"/>
    <lineage>
        <taxon>Bacteria</taxon>
        <taxon>Pseudomonadati</taxon>
        <taxon>Pseudomonadota</taxon>
        <taxon>Gammaproteobacteria</taxon>
        <taxon>Pseudomonadales</taxon>
        <taxon>Marinobacteraceae</taxon>
        <taxon>Marinobacter</taxon>
    </lineage>
</organism>
<protein>
    <submittedName>
        <fullName evidence="1">Uncharacterized protein</fullName>
    </submittedName>
</protein>